<sequence>MILKFADQGEKTGWRYIDVPADIAQELKPGNKKSFRVKGMLDGFAFAGLALMPMGNGNFIMALKADIRKAIHKREGAMLNVSLEVDHDYKVEIPDDLMECFDADPEALLFFNSLVQSHRDYFIKWIESAKTEATRVKRIVNTVNAASRRMAYNEMIRALKNEKDSLF</sequence>
<reference evidence="1 2" key="1">
    <citation type="submission" date="2018-10" db="EMBL/GenBank/DDBJ databases">
        <title>Genomic Encyclopedia of Archaeal and Bacterial Type Strains, Phase II (KMG-II): from individual species to whole genera.</title>
        <authorList>
            <person name="Goeker M."/>
        </authorList>
    </citation>
    <scope>NUCLEOTIDE SEQUENCE [LARGE SCALE GENOMIC DNA]</scope>
    <source>
        <strain evidence="1 2">DSM 18602</strain>
    </source>
</reference>
<gene>
    <name evidence="1" type="ORF">BDD43_5979</name>
</gene>
<organism evidence="1 2">
    <name type="scientific">Mucilaginibacter gracilis</name>
    <dbReference type="NCBI Taxonomy" id="423350"/>
    <lineage>
        <taxon>Bacteria</taxon>
        <taxon>Pseudomonadati</taxon>
        <taxon>Bacteroidota</taxon>
        <taxon>Sphingobacteriia</taxon>
        <taxon>Sphingobacteriales</taxon>
        <taxon>Sphingobacteriaceae</taxon>
        <taxon>Mucilaginibacter</taxon>
    </lineage>
</organism>
<dbReference type="Pfam" id="PF13376">
    <property type="entry name" value="OmdA"/>
    <property type="match status" value="1"/>
</dbReference>
<protein>
    <submittedName>
        <fullName evidence="1">Bacteriocin resistance YdeI/OmpD-like protein</fullName>
    </submittedName>
</protein>
<name>A0A495JB41_9SPHI</name>
<proteinExistence type="predicted"/>
<evidence type="ECO:0000313" key="1">
    <source>
        <dbReference type="EMBL" id="RKR85708.1"/>
    </source>
</evidence>
<evidence type="ECO:0000313" key="2">
    <source>
        <dbReference type="Proteomes" id="UP000268007"/>
    </source>
</evidence>
<accession>A0A495JB41</accession>
<dbReference type="Gene3D" id="2.40.30.100">
    <property type="entry name" value="AF2212/PG0164-like"/>
    <property type="match status" value="1"/>
</dbReference>
<comment type="caution">
    <text evidence="1">The sequence shown here is derived from an EMBL/GenBank/DDBJ whole genome shotgun (WGS) entry which is preliminary data.</text>
</comment>
<dbReference type="Pfam" id="PF08922">
    <property type="entry name" value="DUF1905"/>
    <property type="match status" value="1"/>
</dbReference>
<keyword evidence="2" id="KW-1185">Reference proteome</keyword>
<dbReference type="InterPro" id="IPR015018">
    <property type="entry name" value="DUF1905"/>
</dbReference>
<dbReference type="Proteomes" id="UP000268007">
    <property type="component" value="Unassembled WGS sequence"/>
</dbReference>
<dbReference type="InterPro" id="IPR037079">
    <property type="entry name" value="AF2212/PG0164-like_sf"/>
</dbReference>
<dbReference type="AlphaFoldDB" id="A0A495JB41"/>
<dbReference type="SUPFAM" id="SSF141694">
    <property type="entry name" value="AF2212/PG0164-like"/>
    <property type="match status" value="1"/>
</dbReference>
<dbReference type="EMBL" id="RBKU01000001">
    <property type="protein sequence ID" value="RKR85708.1"/>
    <property type="molecule type" value="Genomic_DNA"/>
</dbReference>